<reference evidence="2 3" key="1">
    <citation type="submission" date="2021-01" db="EMBL/GenBank/DDBJ databases">
        <title>Whole genome shotgun sequence of Actinoplanes humidus NBRC 14915.</title>
        <authorList>
            <person name="Komaki H."/>
            <person name="Tamura T."/>
        </authorList>
    </citation>
    <scope>NUCLEOTIDE SEQUENCE [LARGE SCALE GENOMIC DNA]</scope>
    <source>
        <strain evidence="2 3">NBRC 14915</strain>
    </source>
</reference>
<keyword evidence="3" id="KW-1185">Reference proteome</keyword>
<dbReference type="Proteomes" id="UP000603200">
    <property type="component" value="Unassembled WGS sequence"/>
</dbReference>
<proteinExistence type="predicted"/>
<feature type="transmembrane region" description="Helical" evidence="1">
    <location>
        <begin position="57"/>
        <end position="75"/>
    </location>
</feature>
<comment type="caution">
    <text evidence="2">The sequence shown here is derived from an EMBL/GenBank/DDBJ whole genome shotgun (WGS) entry which is preliminary data.</text>
</comment>
<evidence type="ECO:0000313" key="2">
    <source>
        <dbReference type="EMBL" id="GIE17320.1"/>
    </source>
</evidence>
<organism evidence="2 3">
    <name type="scientific">Winogradskya humida</name>
    <dbReference type="NCBI Taxonomy" id="113566"/>
    <lineage>
        <taxon>Bacteria</taxon>
        <taxon>Bacillati</taxon>
        <taxon>Actinomycetota</taxon>
        <taxon>Actinomycetes</taxon>
        <taxon>Micromonosporales</taxon>
        <taxon>Micromonosporaceae</taxon>
        <taxon>Winogradskya</taxon>
    </lineage>
</organism>
<gene>
    <name evidence="2" type="ORF">Ahu01nite_004220</name>
</gene>
<feature type="transmembrane region" description="Helical" evidence="1">
    <location>
        <begin position="20"/>
        <end position="37"/>
    </location>
</feature>
<accession>A0ABQ3ZFI1</accession>
<keyword evidence="1" id="KW-1133">Transmembrane helix</keyword>
<evidence type="ECO:0000256" key="1">
    <source>
        <dbReference type="SAM" id="Phobius"/>
    </source>
</evidence>
<keyword evidence="1" id="KW-0812">Transmembrane</keyword>
<keyword evidence="1" id="KW-0472">Membrane</keyword>
<name>A0ABQ3ZFI1_9ACTN</name>
<evidence type="ECO:0000313" key="3">
    <source>
        <dbReference type="Proteomes" id="UP000603200"/>
    </source>
</evidence>
<sequence length="190" mass="20591">MVALVPLLVFLARDEGRSRLINVVSVIVEFLSLAVALRHHPPTSRARTPATARQWVMAVAGILFTGGVVGFVWRYNTHSPLPAAPFRVTAMTDAQSVSWSPAAGTVRRHRLEFTPVLTNSQPTGLCVRDTRITADLYAGPAIQDTATVGDGRKVRLDLGPRGYPMTVRLTVHTPPACEIDVVATNPTFRG</sequence>
<protein>
    <submittedName>
        <fullName evidence="2">Uncharacterized protein</fullName>
    </submittedName>
</protein>
<dbReference type="EMBL" id="BOMN01000007">
    <property type="protein sequence ID" value="GIE17320.1"/>
    <property type="molecule type" value="Genomic_DNA"/>
</dbReference>